<keyword evidence="4" id="KW-1185">Reference proteome</keyword>
<comment type="caution">
    <text evidence="3">The sequence shown here is derived from an EMBL/GenBank/DDBJ whole genome shotgun (WGS) entry which is preliminary data.</text>
</comment>
<dbReference type="InterPro" id="IPR056572">
    <property type="entry name" value="Zn_ribbon_PaaD"/>
</dbReference>
<dbReference type="Proteomes" id="UP001364211">
    <property type="component" value="Unassembled WGS sequence"/>
</dbReference>
<evidence type="ECO:0000313" key="3">
    <source>
        <dbReference type="EMBL" id="MEJ8282233.1"/>
    </source>
</evidence>
<dbReference type="SUPFAM" id="SSF117916">
    <property type="entry name" value="Fe-S cluster assembly (FSCA) domain-like"/>
    <property type="match status" value="1"/>
</dbReference>
<dbReference type="PANTHER" id="PTHR42831">
    <property type="entry name" value="FE-S PROTEIN MATURATION AUXILIARY FACTOR YITW"/>
    <property type="match status" value="1"/>
</dbReference>
<dbReference type="InterPro" id="IPR034904">
    <property type="entry name" value="FSCA_dom_sf"/>
</dbReference>
<evidence type="ECO:0000313" key="4">
    <source>
        <dbReference type="Proteomes" id="UP001364211"/>
    </source>
</evidence>
<reference evidence="3 4" key="1">
    <citation type="submission" date="2024-03" db="EMBL/GenBank/DDBJ databases">
        <title>Draft genome sequence of Pseudonocardia sp. DW16-2.</title>
        <authorList>
            <person name="Duangmal K."/>
        </authorList>
    </citation>
    <scope>NUCLEOTIDE SEQUENCE [LARGE SCALE GENOMIC DNA]</scope>
    <source>
        <strain evidence="3 4">DW16-2</strain>
    </source>
</reference>
<dbReference type="EMBL" id="JBBJUP010000036">
    <property type="protein sequence ID" value="MEJ8282233.1"/>
    <property type="molecule type" value="Genomic_DNA"/>
</dbReference>
<dbReference type="InterPro" id="IPR011883">
    <property type="entry name" value="PaaD-like"/>
</dbReference>
<dbReference type="NCBIfam" id="TIGR02159">
    <property type="entry name" value="PA_CoA_Oxy4"/>
    <property type="match status" value="1"/>
</dbReference>
<accession>A0ABU8TE33</accession>
<feature type="domain" description="PaaD zinc beta ribbon" evidence="2">
    <location>
        <begin position="128"/>
        <end position="174"/>
    </location>
</feature>
<dbReference type="Gene3D" id="3.30.300.130">
    <property type="entry name" value="Fe-S cluster assembly (FSCA)"/>
    <property type="match status" value="1"/>
</dbReference>
<name>A0ABU8TE33_9PSEU</name>
<dbReference type="RefSeq" id="WP_340295457.1">
    <property type="nucleotide sequence ID" value="NZ_JBBJUP010000036.1"/>
</dbReference>
<feature type="domain" description="MIP18 family-like" evidence="1">
    <location>
        <begin position="15"/>
        <end position="77"/>
    </location>
</feature>
<proteinExistence type="predicted"/>
<dbReference type="InterPro" id="IPR052339">
    <property type="entry name" value="Fe-S_Maturation_MIP18"/>
</dbReference>
<dbReference type="InterPro" id="IPR002744">
    <property type="entry name" value="MIP18-like"/>
</dbReference>
<protein>
    <submittedName>
        <fullName evidence="3">1,2-phenylacetyl-CoA epoxidase subunit PaaD</fullName>
    </submittedName>
</protein>
<dbReference type="Pfam" id="PF23451">
    <property type="entry name" value="Zn_ribbon_PaaD"/>
    <property type="match status" value="1"/>
</dbReference>
<gene>
    <name evidence="3" type="primary">paaD</name>
    <name evidence="3" type="ORF">WJX68_25110</name>
</gene>
<sequence>MVTDEELSAALGARAVVDRVVDPEMPMLTLDDLGVIRSVTETPTSSGTAVEVTITPTYSGCPAIDEMCADITRALTADGYRPVEVRTVFAPAWSTDWISDAGRRKLAEAGIAPPGATSRRPDGPIPLTLEAPSSTVRCPQCGSPATEEFSRFGPTACTALRRCTVCREPFEHMKEI</sequence>
<organism evidence="3 4">
    <name type="scientific">Pseudonocardia spirodelae</name>
    <dbReference type="NCBI Taxonomy" id="3133431"/>
    <lineage>
        <taxon>Bacteria</taxon>
        <taxon>Bacillati</taxon>
        <taxon>Actinomycetota</taxon>
        <taxon>Actinomycetes</taxon>
        <taxon>Pseudonocardiales</taxon>
        <taxon>Pseudonocardiaceae</taxon>
        <taxon>Pseudonocardia</taxon>
    </lineage>
</organism>
<dbReference type="Pfam" id="PF01883">
    <property type="entry name" value="FeS_assembly_P"/>
    <property type="match status" value="1"/>
</dbReference>
<evidence type="ECO:0000259" key="2">
    <source>
        <dbReference type="Pfam" id="PF23451"/>
    </source>
</evidence>
<dbReference type="PANTHER" id="PTHR42831:SF3">
    <property type="entry name" value="1,2-PHENYLACETYL-COA EPOXIDASE, SUBUNIT D-RELATED"/>
    <property type="match status" value="1"/>
</dbReference>
<evidence type="ECO:0000259" key="1">
    <source>
        <dbReference type="Pfam" id="PF01883"/>
    </source>
</evidence>